<keyword evidence="1" id="KW-0812">Transmembrane</keyword>
<protein>
    <submittedName>
        <fullName evidence="2">Uncharacterized protein</fullName>
    </submittedName>
</protein>
<keyword evidence="1" id="KW-1133">Transmembrane helix</keyword>
<name>A0A0A9ARF7_ARUDO</name>
<accession>A0A0A9ARF7</accession>
<sequence>MPVCHSDYLFACNVPALICSIFRWITSSVSCLVFFLLDFKSEAF</sequence>
<dbReference type="EMBL" id="GBRH01244189">
    <property type="protein sequence ID" value="JAD53706.1"/>
    <property type="molecule type" value="Transcribed_RNA"/>
</dbReference>
<reference evidence="2" key="2">
    <citation type="journal article" date="2015" name="Data Brief">
        <title>Shoot transcriptome of the giant reed, Arundo donax.</title>
        <authorList>
            <person name="Barrero R.A."/>
            <person name="Guerrero F.D."/>
            <person name="Moolhuijzen P."/>
            <person name="Goolsby J.A."/>
            <person name="Tidwell J."/>
            <person name="Bellgard S.E."/>
            <person name="Bellgard M.I."/>
        </authorList>
    </citation>
    <scope>NUCLEOTIDE SEQUENCE</scope>
    <source>
        <tissue evidence="2">Shoot tissue taken approximately 20 cm above the soil surface</tissue>
    </source>
</reference>
<dbReference type="AlphaFoldDB" id="A0A0A9ARF7"/>
<reference evidence="2" key="1">
    <citation type="submission" date="2014-09" db="EMBL/GenBank/DDBJ databases">
        <authorList>
            <person name="Magalhaes I.L.F."/>
            <person name="Oliveira U."/>
            <person name="Santos F.R."/>
            <person name="Vidigal T.H.D.A."/>
            <person name="Brescovit A.D."/>
            <person name="Santos A.J."/>
        </authorList>
    </citation>
    <scope>NUCLEOTIDE SEQUENCE</scope>
    <source>
        <tissue evidence="2">Shoot tissue taken approximately 20 cm above the soil surface</tissue>
    </source>
</reference>
<evidence type="ECO:0000313" key="2">
    <source>
        <dbReference type="EMBL" id="JAD53706.1"/>
    </source>
</evidence>
<keyword evidence="1" id="KW-0472">Membrane</keyword>
<proteinExistence type="predicted"/>
<organism evidence="2">
    <name type="scientific">Arundo donax</name>
    <name type="common">Giant reed</name>
    <name type="synonym">Donax arundinaceus</name>
    <dbReference type="NCBI Taxonomy" id="35708"/>
    <lineage>
        <taxon>Eukaryota</taxon>
        <taxon>Viridiplantae</taxon>
        <taxon>Streptophyta</taxon>
        <taxon>Embryophyta</taxon>
        <taxon>Tracheophyta</taxon>
        <taxon>Spermatophyta</taxon>
        <taxon>Magnoliopsida</taxon>
        <taxon>Liliopsida</taxon>
        <taxon>Poales</taxon>
        <taxon>Poaceae</taxon>
        <taxon>PACMAD clade</taxon>
        <taxon>Arundinoideae</taxon>
        <taxon>Arundineae</taxon>
        <taxon>Arundo</taxon>
    </lineage>
</organism>
<evidence type="ECO:0000256" key="1">
    <source>
        <dbReference type="SAM" id="Phobius"/>
    </source>
</evidence>
<feature type="transmembrane region" description="Helical" evidence="1">
    <location>
        <begin position="15"/>
        <end position="37"/>
    </location>
</feature>